<dbReference type="InParanoid" id="A0A4R6QGL9"/>
<protein>
    <submittedName>
        <fullName evidence="9">ABC-type antimicrobial peptide transport system permease subunit</fullName>
    </submittedName>
</protein>
<keyword evidence="5 6" id="KW-0472">Membrane</keyword>
<feature type="domain" description="ABC3 transporter permease C-terminal" evidence="7">
    <location>
        <begin position="302"/>
        <end position="419"/>
    </location>
</feature>
<feature type="transmembrane region" description="Helical" evidence="6">
    <location>
        <begin position="689"/>
        <end position="709"/>
    </location>
</feature>
<name>A0A4R6QGL9_9BURK</name>
<evidence type="ECO:0000313" key="10">
    <source>
        <dbReference type="Proteomes" id="UP000295361"/>
    </source>
</evidence>
<dbReference type="PANTHER" id="PTHR30572:SF18">
    <property type="entry name" value="ABC-TYPE MACROLIDE FAMILY EXPORT SYSTEM PERMEASE COMPONENT 2"/>
    <property type="match status" value="1"/>
</dbReference>
<feature type="transmembrane region" description="Helical" evidence="6">
    <location>
        <begin position="389"/>
        <end position="417"/>
    </location>
</feature>
<dbReference type="GO" id="GO:0022857">
    <property type="term" value="F:transmembrane transporter activity"/>
    <property type="evidence" value="ECO:0007669"/>
    <property type="project" value="TreeGrafter"/>
</dbReference>
<keyword evidence="4 6" id="KW-1133">Transmembrane helix</keyword>
<evidence type="ECO:0000256" key="3">
    <source>
        <dbReference type="ARBA" id="ARBA00022692"/>
    </source>
</evidence>
<dbReference type="AlphaFoldDB" id="A0A4R6QGL9"/>
<comment type="caution">
    <text evidence="9">The sequence shown here is derived from an EMBL/GenBank/DDBJ whole genome shotgun (WGS) entry which is preliminary data.</text>
</comment>
<gene>
    <name evidence="9" type="ORF">DES47_111101</name>
</gene>
<reference evidence="9 10" key="1">
    <citation type="submission" date="2019-03" db="EMBL/GenBank/DDBJ databases">
        <title>Genomic Encyclopedia of Type Strains, Phase IV (KMG-IV): sequencing the most valuable type-strain genomes for metagenomic binning, comparative biology and taxonomic classification.</title>
        <authorList>
            <person name="Goeker M."/>
        </authorList>
    </citation>
    <scope>NUCLEOTIDE SEQUENCE [LARGE SCALE GENOMIC DNA]</scope>
    <source>
        <strain evidence="9 10">DSM 16998</strain>
    </source>
</reference>
<dbReference type="RefSeq" id="WP_133703528.1">
    <property type="nucleotide sequence ID" value="NZ_SNXS01000011.1"/>
</dbReference>
<keyword evidence="10" id="KW-1185">Reference proteome</keyword>
<feature type="domain" description="MacB-like periplasmic core" evidence="8">
    <location>
        <begin position="19"/>
        <end position="238"/>
    </location>
</feature>
<evidence type="ECO:0000256" key="5">
    <source>
        <dbReference type="ARBA" id="ARBA00023136"/>
    </source>
</evidence>
<feature type="transmembrane region" description="Helical" evidence="6">
    <location>
        <begin position="776"/>
        <end position="797"/>
    </location>
</feature>
<dbReference type="Proteomes" id="UP000295361">
    <property type="component" value="Unassembled WGS sequence"/>
</dbReference>
<dbReference type="Pfam" id="PF02687">
    <property type="entry name" value="FtsX"/>
    <property type="match status" value="1"/>
</dbReference>
<feature type="transmembrane region" description="Helical" evidence="6">
    <location>
        <begin position="745"/>
        <end position="764"/>
    </location>
</feature>
<evidence type="ECO:0000256" key="4">
    <source>
        <dbReference type="ARBA" id="ARBA00022989"/>
    </source>
</evidence>
<evidence type="ECO:0000313" key="9">
    <source>
        <dbReference type="EMBL" id="TDP61684.1"/>
    </source>
</evidence>
<dbReference type="GO" id="GO:0005886">
    <property type="term" value="C:plasma membrane"/>
    <property type="evidence" value="ECO:0007669"/>
    <property type="project" value="UniProtKB-SubCell"/>
</dbReference>
<evidence type="ECO:0000256" key="1">
    <source>
        <dbReference type="ARBA" id="ARBA00004651"/>
    </source>
</evidence>
<dbReference type="InterPro" id="IPR050250">
    <property type="entry name" value="Macrolide_Exporter_MacB"/>
</dbReference>
<keyword evidence="2" id="KW-1003">Cell membrane</keyword>
<evidence type="ECO:0000259" key="8">
    <source>
        <dbReference type="Pfam" id="PF12704"/>
    </source>
</evidence>
<comment type="subcellular location">
    <subcellularLocation>
        <location evidence="1">Cell membrane</location>
        <topology evidence="1">Multi-pass membrane protein</topology>
    </subcellularLocation>
</comment>
<feature type="transmembrane region" description="Helical" evidence="6">
    <location>
        <begin position="343"/>
        <end position="369"/>
    </location>
</feature>
<feature type="transmembrane region" description="Helical" evidence="6">
    <location>
        <begin position="442"/>
        <end position="463"/>
    </location>
</feature>
<dbReference type="InterPro" id="IPR003838">
    <property type="entry name" value="ABC3_permease_C"/>
</dbReference>
<evidence type="ECO:0000259" key="7">
    <source>
        <dbReference type="Pfam" id="PF02687"/>
    </source>
</evidence>
<dbReference type="OrthoDB" id="9770036at2"/>
<proteinExistence type="predicted"/>
<evidence type="ECO:0000256" key="6">
    <source>
        <dbReference type="SAM" id="Phobius"/>
    </source>
</evidence>
<evidence type="ECO:0000256" key="2">
    <source>
        <dbReference type="ARBA" id="ARBA00022475"/>
    </source>
</evidence>
<keyword evidence="3 6" id="KW-0812">Transmembrane</keyword>
<sequence>MKALMLDALRGLRSRSAATAVAVGGLMLALAVCLLLALLALALAATDPSIPEPERVVMLDFRGNPPGQPSGWFTASPVSFADMLKERQVPLDLISRASEEALTVRMQGTLQLVRVRAADPGLVALMGLKALHGDLLATLDRRDAIAITPALARKLWGEVPLAQVLGRSFDSRGKVYTVTAVIPATDPRSPLGQQDAMVGFELVGRDLVGNIANEEGLKAIYLVNGRVYARLRPGGSAAPIGGWMREAFMANPLYAQLPADWKTGPGGAVREAAYFRAVTLTQLPFEGDDNGLRWQLLGAVGAASLVLLLLAAINTMNLQAASLLQRQRETALRRSLGADGRQLLRLWALEALLPLLLSAGGALLLAWWAAPAVAGWMGLATNHPVADPLPAQALAGLGLAVLVLLPLTLALPAWLALRRAPAPALQGRTASEGPWGRRLRQALLTMQLSGALLLLSLTGVMAIQYHHLLHVDRGFATHNRLVLSAMVEPGFVPKLDALVAAIGQHPAIRHWGFSSARPARDSQGQTELHVSQTEHKQVLRLTVVSTGFFDTYGMKLLAGSLQTGSGEGRLVIDAKAARSLGFATPQAAVGAQLRGGGGWLQEGHALRRVVAVVGDVKQESARDAAMPQAFLLSDEPQWDLTVHGPDLPALRQALEEIWKAHGPPLLKIVATADEQLADAYRLEEKLTTLLAAVSLLAVGVAMLGAYALVADTLRRRRTELVLRRLHGAGHADIARQVVAEFRAPLAVSALLTLPLAAWLGQLYLDGFVDRVGIETGLAAPLALASALTLLITALAALRHVRQALALQPIEALG</sequence>
<feature type="transmembrane region" description="Helical" evidence="6">
    <location>
        <begin position="294"/>
        <end position="318"/>
    </location>
</feature>
<organism evidence="9 10">
    <name type="scientific">Roseateles toxinivorans</name>
    <dbReference type="NCBI Taxonomy" id="270368"/>
    <lineage>
        <taxon>Bacteria</taxon>
        <taxon>Pseudomonadati</taxon>
        <taxon>Pseudomonadota</taxon>
        <taxon>Betaproteobacteria</taxon>
        <taxon>Burkholderiales</taxon>
        <taxon>Sphaerotilaceae</taxon>
        <taxon>Roseateles</taxon>
    </lineage>
</organism>
<dbReference type="PANTHER" id="PTHR30572">
    <property type="entry name" value="MEMBRANE COMPONENT OF TRANSPORTER-RELATED"/>
    <property type="match status" value="1"/>
</dbReference>
<dbReference type="EMBL" id="SNXS01000011">
    <property type="protein sequence ID" value="TDP61684.1"/>
    <property type="molecule type" value="Genomic_DNA"/>
</dbReference>
<dbReference type="InterPro" id="IPR025857">
    <property type="entry name" value="MacB_PCD"/>
</dbReference>
<dbReference type="Pfam" id="PF12704">
    <property type="entry name" value="MacB_PCD"/>
    <property type="match status" value="1"/>
</dbReference>
<accession>A0A4R6QGL9</accession>